<accession>A0A0J6JGF4</accession>
<sequence length="796" mass="87406">MPSPASQSRFSLSLEGLSSDLQVLSFSGHESISRPYAFDVVLVSERPDLDLERLLHQPAFLGFAADGAGIHGHVHAISQGETLKRLTYYNLTLVPQLAYLQHCSQQRIFQHLTVEQIVSQLLEEHGIFTDAYEFKLDTTYLARDYCVQYQESDLHFIQRLCAEEGIHYHFQHSPDGHRLVFGDGQNTFTKLDQPLPFHAGSGLVPSTRTASHFEVALHTRATRTSLRDYTFETASRERVADHGPDNRTPEPDLEDYRYPGDFNHEQRGKQLSRRALERLRADRHQAQGKSDQPALVCGHFLTLCEHPCNDWNALWLLTAIHHQGRQPQVLQAYAVDPGPAPADGFVEGYRNTFVATPWDVFFRPPLDAPRPRIAGAQTARVTGPNQDEVHCDEYGRVKVQFHWDRNGQQDDNSSCWLRVASNWAGDSYGAVTLPRVGMEVLVVFLEGNPDQPVISGCLSNSLNPPPYPLPRHKTRSVWRSRSTSAATGYNELYLEDRKGQEQIYLRAERDLEQHIKNDSRLHVEGQRTQTITGNSVSVLKGEDQRRGSGDRKVQLKANDHRSVALSSHTRVGQILTVGAGQEVTLKAGASVVLSAGASITLIAGGQHLIISAAGIFCSSPIQPGGVPLPGTPASPLPPDSLDGLRSTAPTSASASAQTLSPPAGQGAASPSTVDAPAPRLQIKVRPLPGLPGYENEPYRLLADGLPIKEGLTGADGLIAFDPVPACKVYSVELANGHHFSLRADPPSADDPDNRRRAQQGHRTYDVRATQHKPAATPEAYRTQSAEPGAESEEPAP</sequence>
<dbReference type="Pfam" id="PF04717">
    <property type="entry name" value="Phage_base_V"/>
    <property type="match status" value="1"/>
</dbReference>
<dbReference type="Proteomes" id="UP000036395">
    <property type="component" value="Unassembled WGS sequence"/>
</dbReference>
<dbReference type="InterPro" id="IPR006533">
    <property type="entry name" value="T6SS_Vgr_RhsGE"/>
</dbReference>
<proteinExistence type="inferred from homology"/>
<dbReference type="Gene3D" id="2.30.110.50">
    <property type="match status" value="1"/>
</dbReference>
<dbReference type="InterPro" id="IPR017847">
    <property type="entry name" value="T6SS_RhsGE_Vgr_subset"/>
</dbReference>
<evidence type="ECO:0000259" key="5">
    <source>
        <dbReference type="Pfam" id="PF04717"/>
    </source>
</evidence>
<evidence type="ECO:0000313" key="10">
    <source>
        <dbReference type="Proteomes" id="UP000183155"/>
    </source>
</evidence>
<name>A0A0J6JGF4_PSETA</name>
<dbReference type="NCBIfam" id="TIGR03361">
    <property type="entry name" value="VI_Rhs_Vgr"/>
    <property type="match status" value="1"/>
</dbReference>
<evidence type="ECO:0000313" key="7">
    <source>
        <dbReference type="EMBL" id="KMM82842.1"/>
    </source>
</evidence>
<dbReference type="Pfam" id="PF22178">
    <property type="entry name" value="Gp5_trimer_C"/>
    <property type="match status" value="1"/>
</dbReference>
<dbReference type="NCBIfam" id="TIGR01646">
    <property type="entry name" value="vgr_GE"/>
    <property type="match status" value="1"/>
</dbReference>
<organism evidence="7 9">
    <name type="scientific">Pseudomonas taetrolens</name>
    <dbReference type="NCBI Taxonomy" id="47884"/>
    <lineage>
        <taxon>Bacteria</taxon>
        <taxon>Pseudomonadati</taxon>
        <taxon>Pseudomonadota</taxon>
        <taxon>Gammaproteobacteria</taxon>
        <taxon>Pseudomonadales</taxon>
        <taxon>Pseudomonadaceae</taxon>
        <taxon>Pseudomonas</taxon>
    </lineage>
</organism>
<dbReference type="SUPFAM" id="SSF69349">
    <property type="entry name" value="Phage fibre proteins"/>
    <property type="match status" value="1"/>
</dbReference>
<evidence type="ECO:0000313" key="8">
    <source>
        <dbReference type="EMBL" id="SEC07067.1"/>
    </source>
</evidence>
<dbReference type="InterPro" id="IPR054030">
    <property type="entry name" value="Gp5_Vgr_C"/>
</dbReference>
<dbReference type="PATRIC" id="fig|47884.3.peg.4394"/>
<feature type="region of interest" description="Disordered" evidence="4">
    <location>
        <begin position="233"/>
        <end position="270"/>
    </location>
</feature>
<dbReference type="STRING" id="47884.SAMN04490203_1736"/>
<comment type="similarity">
    <text evidence="2">Belongs to the VgrG protein family.</text>
</comment>
<evidence type="ECO:0000256" key="4">
    <source>
        <dbReference type="SAM" id="MobiDB-lite"/>
    </source>
</evidence>
<evidence type="ECO:0000256" key="2">
    <source>
        <dbReference type="ARBA" id="ARBA00005558"/>
    </source>
</evidence>
<reference evidence="7 9" key="1">
    <citation type="submission" date="2015-02" db="EMBL/GenBank/DDBJ databases">
        <title>Pseudomonas helleri sp. nov. and Pseudomonas weihenstephanensis sp. nov., isolated from raw cows milk.</title>
        <authorList>
            <person name="von Neubeck M."/>
            <person name="Huptas C."/>
            <person name="Wenning M."/>
            <person name="Scherer S."/>
        </authorList>
    </citation>
    <scope>NUCLEOTIDE SEQUENCE [LARGE SCALE GENOMIC DNA]</scope>
    <source>
        <strain evidence="7 9">DSM 21104</strain>
    </source>
</reference>
<keyword evidence="10" id="KW-1185">Reference proteome</keyword>
<dbReference type="PANTHER" id="PTHR32305">
    <property type="match status" value="1"/>
</dbReference>
<evidence type="ECO:0000256" key="1">
    <source>
        <dbReference type="ARBA" id="ARBA00004613"/>
    </source>
</evidence>
<keyword evidence="3" id="KW-0964">Secreted</keyword>
<dbReference type="GO" id="GO:0005576">
    <property type="term" value="C:extracellular region"/>
    <property type="evidence" value="ECO:0007669"/>
    <property type="project" value="UniProtKB-SubCell"/>
</dbReference>
<dbReference type="Gene3D" id="3.55.50.10">
    <property type="entry name" value="Baseplate protein-like domains"/>
    <property type="match status" value="1"/>
</dbReference>
<dbReference type="InterPro" id="IPR037026">
    <property type="entry name" value="Vgr_OB-fold_dom_sf"/>
</dbReference>
<dbReference type="PANTHER" id="PTHR32305:SF15">
    <property type="entry name" value="PROTEIN RHSA-RELATED"/>
    <property type="match status" value="1"/>
</dbReference>
<dbReference type="OrthoDB" id="9762420at2"/>
<dbReference type="Pfam" id="PF05954">
    <property type="entry name" value="Phage_GPD"/>
    <property type="match status" value="1"/>
</dbReference>
<feature type="compositionally biased region" description="Pro residues" evidence="4">
    <location>
        <begin position="629"/>
        <end position="638"/>
    </location>
</feature>
<feature type="region of interest" description="Disordered" evidence="4">
    <location>
        <begin position="626"/>
        <end position="679"/>
    </location>
</feature>
<dbReference type="InterPro" id="IPR006531">
    <property type="entry name" value="Gp5/Vgr_OB"/>
</dbReference>
<reference evidence="8 10" key="2">
    <citation type="submission" date="2016-10" db="EMBL/GenBank/DDBJ databases">
        <authorList>
            <person name="Varghese N."/>
            <person name="Submissions S."/>
        </authorList>
    </citation>
    <scope>NUCLEOTIDE SEQUENCE [LARGE SCALE GENOMIC DNA]</scope>
    <source>
        <strain evidence="8 10">BS3652</strain>
    </source>
</reference>
<dbReference type="RefSeq" id="WP_048383242.1">
    <property type="nucleotide sequence ID" value="NZ_FNRS01000001.1"/>
</dbReference>
<feature type="compositionally biased region" description="Low complexity" evidence="4">
    <location>
        <begin position="646"/>
        <end position="663"/>
    </location>
</feature>
<feature type="region of interest" description="Disordered" evidence="4">
    <location>
        <begin position="740"/>
        <end position="796"/>
    </location>
</feature>
<protein>
    <submittedName>
        <fullName evidence="8">Type VI secretion system secreted protein VgrG</fullName>
    </submittedName>
</protein>
<gene>
    <name evidence="8" type="ORF">SAMN04490203_1736</name>
    <name evidence="7" type="ORF">TU78_19475</name>
</gene>
<evidence type="ECO:0000313" key="9">
    <source>
        <dbReference type="Proteomes" id="UP000036395"/>
    </source>
</evidence>
<evidence type="ECO:0000259" key="6">
    <source>
        <dbReference type="Pfam" id="PF22178"/>
    </source>
</evidence>
<dbReference type="Gene3D" id="2.40.50.230">
    <property type="entry name" value="Gp5 N-terminal domain"/>
    <property type="match status" value="1"/>
</dbReference>
<dbReference type="Gene3D" id="4.10.220.110">
    <property type="match status" value="1"/>
</dbReference>
<dbReference type="SUPFAM" id="SSF69279">
    <property type="entry name" value="Phage tail proteins"/>
    <property type="match status" value="2"/>
</dbReference>
<dbReference type="EMBL" id="FNRS01000001">
    <property type="protein sequence ID" value="SEC07067.1"/>
    <property type="molecule type" value="Genomic_DNA"/>
</dbReference>
<dbReference type="EMBL" id="JYLA01000009">
    <property type="protein sequence ID" value="KMM82842.1"/>
    <property type="molecule type" value="Genomic_DNA"/>
</dbReference>
<dbReference type="SUPFAM" id="SSF69255">
    <property type="entry name" value="gp5 N-terminal domain-like"/>
    <property type="match status" value="1"/>
</dbReference>
<comment type="caution">
    <text evidence="7">The sequence shown here is derived from an EMBL/GenBank/DDBJ whole genome shotgun (WGS) entry which is preliminary data.</text>
</comment>
<dbReference type="AlphaFoldDB" id="A0A0J6JGF4"/>
<feature type="domain" description="Gp5/Type VI secretion system Vgr C-terminal trimerisation" evidence="6">
    <location>
        <begin position="476"/>
        <end position="582"/>
    </location>
</feature>
<evidence type="ECO:0000256" key="3">
    <source>
        <dbReference type="ARBA" id="ARBA00022525"/>
    </source>
</evidence>
<comment type="subcellular location">
    <subcellularLocation>
        <location evidence="1">Secreted</location>
    </subcellularLocation>
</comment>
<dbReference type="Proteomes" id="UP000183155">
    <property type="component" value="Unassembled WGS sequence"/>
</dbReference>
<dbReference type="InterPro" id="IPR050708">
    <property type="entry name" value="T6SS_VgrG/RHS"/>
</dbReference>
<feature type="domain" description="Gp5/Type VI secretion system Vgr protein OB-fold" evidence="5">
    <location>
        <begin position="391"/>
        <end position="458"/>
    </location>
</feature>